<feature type="transmembrane region" description="Helical" evidence="7">
    <location>
        <begin position="272"/>
        <end position="296"/>
    </location>
</feature>
<proteinExistence type="inferred from homology"/>
<comment type="similarity">
    <text evidence="2">Belongs to the ABC-4 integral membrane protein family. LolC/E subfamily.</text>
</comment>
<keyword evidence="3" id="KW-1003">Cell membrane</keyword>
<keyword evidence="6 7" id="KW-0472">Membrane</keyword>
<evidence type="ECO:0000313" key="10">
    <source>
        <dbReference type="EMBL" id="KPK68095.1"/>
    </source>
</evidence>
<dbReference type="Pfam" id="PF02687">
    <property type="entry name" value="FtsX"/>
    <property type="match status" value="1"/>
</dbReference>
<dbReference type="InterPro" id="IPR003838">
    <property type="entry name" value="ABC3_permease_C"/>
</dbReference>
<feature type="transmembrane region" description="Helical" evidence="7">
    <location>
        <begin position="317"/>
        <end position="341"/>
    </location>
</feature>
<evidence type="ECO:0000313" key="11">
    <source>
        <dbReference type="Proteomes" id="UP000051717"/>
    </source>
</evidence>
<comment type="subcellular location">
    <subcellularLocation>
        <location evidence="1">Cell membrane</location>
        <topology evidence="1">Multi-pass membrane protein</topology>
    </subcellularLocation>
</comment>
<evidence type="ECO:0000256" key="5">
    <source>
        <dbReference type="ARBA" id="ARBA00022989"/>
    </source>
</evidence>
<evidence type="ECO:0008006" key="12">
    <source>
        <dbReference type="Google" id="ProtNLM"/>
    </source>
</evidence>
<accession>A0A0S8G548</accession>
<gene>
    <name evidence="10" type="ORF">AMJ82_09090</name>
</gene>
<keyword evidence="4 7" id="KW-0812">Transmembrane</keyword>
<dbReference type="Proteomes" id="UP000051717">
    <property type="component" value="Unassembled WGS sequence"/>
</dbReference>
<dbReference type="PANTHER" id="PTHR30489">
    <property type="entry name" value="LIPOPROTEIN-RELEASING SYSTEM TRANSMEMBRANE PROTEIN LOLE"/>
    <property type="match status" value="1"/>
</dbReference>
<dbReference type="EMBL" id="LJUI01000091">
    <property type="protein sequence ID" value="KPK68095.1"/>
    <property type="molecule type" value="Genomic_DNA"/>
</dbReference>
<dbReference type="InterPro" id="IPR051447">
    <property type="entry name" value="Lipoprotein-release_system"/>
</dbReference>
<feature type="transmembrane region" description="Helical" evidence="7">
    <location>
        <begin position="381"/>
        <end position="399"/>
    </location>
</feature>
<comment type="caution">
    <text evidence="10">The sequence shown here is derived from an EMBL/GenBank/DDBJ whole genome shotgun (WGS) entry which is preliminary data.</text>
</comment>
<dbReference type="GO" id="GO:0044874">
    <property type="term" value="P:lipoprotein localization to outer membrane"/>
    <property type="evidence" value="ECO:0007669"/>
    <property type="project" value="TreeGrafter"/>
</dbReference>
<evidence type="ECO:0000256" key="3">
    <source>
        <dbReference type="ARBA" id="ARBA00022475"/>
    </source>
</evidence>
<protein>
    <recommendedName>
        <fullName evidence="12">ABC3 transporter permease protein domain-containing protein</fullName>
    </recommendedName>
</protein>
<feature type="domain" description="MacB-like periplasmic core" evidence="9">
    <location>
        <begin position="21"/>
        <end position="242"/>
    </location>
</feature>
<evidence type="ECO:0000259" key="9">
    <source>
        <dbReference type="Pfam" id="PF12704"/>
    </source>
</evidence>
<evidence type="ECO:0000256" key="7">
    <source>
        <dbReference type="SAM" id="Phobius"/>
    </source>
</evidence>
<evidence type="ECO:0000256" key="2">
    <source>
        <dbReference type="ARBA" id="ARBA00005236"/>
    </source>
</evidence>
<evidence type="ECO:0000259" key="8">
    <source>
        <dbReference type="Pfam" id="PF02687"/>
    </source>
</evidence>
<organism evidence="10 11">
    <name type="scientific">candidate division TA06 bacterium SM23_40</name>
    <dbReference type="NCBI Taxonomy" id="1703774"/>
    <lineage>
        <taxon>Bacteria</taxon>
        <taxon>Bacteria division TA06</taxon>
    </lineage>
</organism>
<evidence type="ECO:0000256" key="4">
    <source>
        <dbReference type="ARBA" id="ARBA00022692"/>
    </source>
</evidence>
<sequence>MKITYLAAMAGRNSMRNRRRTLLTFSAVAIVVAAIAFGQAWLGGIVHTIFDNYIRLQAGHIKIYHKAYQEKEQMLPVDLAVEGVSTMGARVARLDGVAEVSPRIRFGGLLSAGERTAFGTGLALVPETESRVMKLSGLIAEGRYLTGAERGILLGIRLAESLGVARGDTVAIITRTSRGAMSAMGFEVVGLISSGIGALDRRSFYVTLPAAHRLIGLEDSATELVVMLEDHNTSREVAREIGSVLREMGVDEWYVAVPWQGQGEFSSAVASVLVSVGIVTSIFFFVGGLTIFNTMLMSVFERTREIGMMRALGLKAGGIICLFLLEALVIASIGGVCGAVVGSGVALCLQSTGIPLGGAMENVSFPIGNVLHPRWSPRQPLYAFIFGLVMAMAAAVYPAHRASRLVPSECLRAI</sequence>
<keyword evidence="5 7" id="KW-1133">Transmembrane helix</keyword>
<dbReference type="PANTHER" id="PTHR30489:SF0">
    <property type="entry name" value="LIPOPROTEIN-RELEASING SYSTEM TRANSMEMBRANE PROTEIN LOLE"/>
    <property type="match status" value="1"/>
</dbReference>
<feature type="domain" description="ABC3 transporter permease C-terminal" evidence="8">
    <location>
        <begin position="278"/>
        <end position="405"/>
    </location>
</feature>
<name>A0A0S8G548_UNCT6</name>
<reference evidence="10 11" key="1">
    <citation type="journal article" date="2015" name="Microbiome">
        <title>Genomic resolution of linkages in carbon, nitrogen, and sulfur cycling among widespread estuary sediment bacteria.</title>
        <authorList>
            <person name="Baker B.J."/>
            <person name="Lazar C.S."/>
            <person name="Teske A.P."/>
            <person name="Dick G.J."/>
        </authorList>
    </citation>
    <scope>NUCLEOTIDE SEQUENCE [LARGE SCALE GENOMIC DNA]</scope>
    <source>
        <strain evidence="10">SM23_40</strain>
    </source>
</reference>
<evidence type="ECO:0000256" key="1">
    <source>
        <dbReference type="ARBA" id="ARBA00004651"/>
    </source>
</evidence>
<dbReference type="InterPro" id="IPR025857">
    <property type="entry name" value="MacB_PCD"/>
</dbReference>
<dbReference type="Pfam" id="PF12704">
    <property type="entry name" value="MacB_PCD"/>
    <property type="match status" value="1"/>
</dbReference>
<dbReference type="GO" id="GO:0098797">
    <property type="term" value="C:plasma membrane protein complex"/>
    <property type="evidence" value="ECO:0007669"/>
    <property type="project" value="TreeGrafter"/>
</dbReference>
<dbReference type="AlphaFoldDB" id="A0A0S8G548"/>
<evidence type="ECO:0000256" key="6">
    <source>
        <dbReference type="ARBA" id="ARBA00023136"/>
    </source>
</evidence>